<dbReference type="EMBL" id="AEJC01000475">
    <property type="protein sequence ID" value="EKX62945.1"/>
    <property type="molecule type" value="Genomic_DNA"/>
</dbReference>
<sequence>MLSGMTNGEGSAPWEQRVVRVEYFRNTARAHPLGRRTGARTRQ</sequence>
<feature type="non-terminal residue" evidence="1">
    <location>
        <position position="43"/>
    </location>
</feature>
<evidence type="ECO:0000313" key="2">
    <source>
        <dbReference type="Proteomes" id="UP000010411"/>
    </source>
</evidence>
<dbReference type="AlphaFoldDB" id="L1KR34"/>
<keyword evidence="2" id="KW-1185">Reference proteome</keyword>
<evidence type="ECO:0000313" key="1">
    <source>
        <dbReference type="EMBL" id="EKX62945.1"/>
    </source>
</evidence>
<comment type="caution">
    <text evidence="1">The sequence shown here is derived from an EMBL/GenBank/DDBJ whole genome shotgun (WGS) entry which is preliminary data.</text>
</comment>
<dbReference type="Proteomes" id="UP000010411">
    <property type="component" value="Unassembled WGS sequence"/>
</dbReference>
<gene>
    <name evidence="1" type="ORF">STRIP9103_06005</name>
</gene>
<proteinExistence type="predicted"/>
<protein>
    <submittedName>
        <fullName evidence="1">Uncharacterized protein</fullName>
    </submittedName>
</protein>
<accession>L1KR34</accession>
<organism evidence="1 2">
    <name type="scientific">Streptomyces ipomoeae 91-03</name>
    <dbReference type="NCBI Taxonomy" id="698759"/>
    <lineage>
        <taxon>Bacteria</taxon>
        <taxon>Bacillati</taxon>
        <taxon>Actinomycetota</taxon>
        <taxon>Actinomycetes</taxon>
        <taxon>Kitasatosporales</taxon>
        <taxon>Streptomycetaceae</taxon>
        <taxon>Streptomyces</taxon>
    </lineage>
</organism>
<reference evidence="1 2" key="1">
    <citation type="submission" date="2012-11" db="EMBL/GenBank/DDBJ databases">
        <authorList>
            <person name="Huguet-Tapia J.C."/>
            <person name="Durkin A.S."/>
            <person name="Pettis G.S."/>
            <person name="Badger J.H."/>
        </authorList>
    </citation>
    <scope>NUCLEOTIDE SEQUENCE [LARGE SCALE GENOMIC DNA]</scope>
    <source>
        <strain evidence="1 2">91-03</strain>
    </source>
</reference>
<name>L1KR34_9ACTN</name>